<evidence type="ECO:0000256" key="5">
    <source>
        <dbReference type="ARBA" id="ARBA00022490"/>
    </source>
</evidence>
<evidence type="ECO:0000256" key="7">
    <source>
        <dbReference type="ARBA" id="ARBA00032692"/>
    </source>
</evidence>
<dbReference type="Pfam" id="PF16672">
    <property type="entry name" value="LAMTOR5"/>
    <property type="match status" value="1"/>
</dbReference>
<sequence>MGPRGAGRIIVKLQPDLARLLGVGGIEIQRSVRRRQRDRPGSWLQGKTTDLPPGGTSRAVPSRVAPQAAEPRPARGGRGRVMTSSRRKRRDCATKFVPLEAPSRSASCSHHVTDQAEPETSFLGEDPPWVVRPADGGGMEATLEQHLEDTMKNPSIVGVLCTDSQGLNLGCRGTLSDEHAGVISVLAQQAAKLTSDPTDIPVVCLESDNGNIMIQKHDGITVAVHKMAS</sequence>
<dbReference type="FunFam" id="3.30.450.30:FF:000005">
    <property type="entry name" value="Ragulator complex protein LAMTOR5 homolog"/>
    <property type="match status" value="1"/>
</dbReference>
<dbReference type="InterPro" id="IPR024135">
    <property type="entry name" value="LAMTOR5"/>
</dbReference>
<evidence type="ECO:0000256" key="1">
    <source>
        <dbReference type="ARBA" id="ARBA00004371"/>
    </source>
</evidence>
<dbReference type="Proteomes" id="UP000694728">
    <property type="component" value="Unplaced"/>
</dbReference>
<dbReference type="PANTHER" id="PTHR13342:SF2">
    <property type="entry name" value="RAGULATOR COMPLEX PROTEIN LAMTOR5"/>
    <property type="match status" value="1"/>
</dbReference>
<evidence type="ECO:0000313" key="13">
    <source>
        <dbReference type="Proteomes" id="UP000314985"/>
    </source>
</evidence>
<evidence type="ECO:0000256" key="8">
    <source>
        <dbReference type="ARBA" id="ARBA00053820"/>
    </source>
</evidence>
<dbReference type="Ensembl" id="ENSSSCT00035047719.1">
    <property type="protein sequence ID" value="ENSSSCP00035019081.1"/>
    <property type="gene ID" value="ENSSSCG00035036010.1"/>
</dbReference>
<evidence type="ECO:0000256" key="6">
    <source>
        <dbReference type="ARBA" id="ARBA00023228"/>
    </source>
</evidence>
<comment type="subunit">
    <text evidence="9">Homodimer. Part of the Ragulator complex composed of LAMTOR1, LAMTOR2, LAMTOR3, LAMTOR4 and LAMTOR5. LAMTOR4 and LAMTOR5 form a heterodimer that interacts, through LAMTOR1, with a LAMTOR2, LAMTOR3 heterodimer. The Ragulator complex interacts with both the mTORC1 complex and heterodimers constituted of the Rag GTPases RagA/RRAGA, RagB/RRAGB, RagC/RRAGC and RagD/RRAGD; regulated by amino acid availability. The Ragulator complex interacts with SLC38A9; the probable amino acid sensor. Component of the lysosomal folliculin complex (LFC), composed of FLCN, FNIP1 (or FNIP2), RagA/RRAGA or RagB/RRAGB GDP-bound, RagC/RRAGC or RagD/RRAGD GTP-bound, and Ragulator. Interacts with phosphorylated BIRC5; the resulting complex binds pro-caspase-9, as well as active caspase-9, but much less efficiently. Interacts with SUPV3L1.</text>
</comment>
<protein>
    <recommendedName>
        <fullName evidence="4">Ragulator complex protein LAMTOR5</fullName>
    </recommendedName>
    <alternativeName>
        <fullName evidence="7">Late endosomal/lysosomal adaptor and MAPK and MTOR activator 5</fullName>
    </alternativeName>
</protein>
<feature type="region of interest" description="Disordered" evidence="10">
    <location>
        <begin position="32"/>
        <end position="128"/>
    </location>
</feature>
<dbReference type="PRINTS" id="PR02092">
    <property type="entry name" value="HEPBVIRUSXIP"/>
</dbReference>
<dbReference type="Proteomes" id="UP000314985">
    <property type="component" value="Chromosome 4"/>
</dbReference>
<keyword evidence="5" id="KW-0963">Cytoplasm</keyword>
<evidence type="ECO:0000256" key="4">
    <source>
        <dbReference type="ARBA" id="ARBA00016079"/>
    </source>
</evidence>
<comment type="function">
    <text evidence="8">As part of the Ragulator complex it is involved in amino acid sensing and activation of mTORC1, a signaling complex promoting cell growth in response to growth factors, energy levels, and amino acids. Activated by amino acids through a mechanism involving the lysosomal V-ATPase, the Ragulator plays a dual role for the small GTPases Rag (RagA/RRAGA, RagB/RRAGB, RagC/RRAGC and/or RagD/RRAGD): it (1) acts as a guanine nucleotide exchange factor (GEF), activating the small GTPases Rag and (2) mediates recruitment of Rag GTPases to the lysosome membrane. Activated Ragulator and Rag GTPases function as a scaffold recruiting mTORC1 to lysosomes where it is in turn activated. When complexed to BIRC5, interferes with apoptosome assembly, preventing recruitment of pro-caspase-9 to oligomerized APAF1, thereby selectively suppressing apoptosis initiated via the mitochondrial/cytochrome c pathway.</text>
</comment>
<keyword evidence="6" id="KW-0458">Lysosome</keyword>
<dbReference type="Proteomes" id="UP000694725">
    <property type="component" value="Unplaced"/>
</dbReference>
<dbReference type="SMR" id="A0A4X1TBJ7"/>
<dbReference type="Proteomes" id="UP000694724">
    <property type="component" value="Unplaced"/>
</dbReference>
<accession>A0A4X1TBJ7</accession>
<proteinExistence type="inferred from homology"/>
<dbReference type="Ensembl" id="ENSSSCT00070015470.1">
    <property type="protein sequence ID" value="ENSSSCP00070012794.1"/>
    <property type="gene ID" value="ENSSSCG00070008010.1"/>
</dbReference>
<gene>
    <name evidence="11" type="primary">LAMTOR5</name>
</gene>
<dbReference type="Proteomes" id="UP000694727">
    <property type="component" value="Unplaced"/>
</dbReference>
<evidence type="ECO:0000256" key="3">
    <source>
        <dbReference type="ARBA" id="ARBA00007795"/>
    </source>
</evidence>
<dbReference type="Ensembl" id="ENSSSCT00055054879.1">
    <property type="protein sequence ID" value="ENSSSCP00055043793.1"/>
    <property type="gene ID" value="ENSSSCG00055027712.1"/>
</dbReference>
<dbReference type="Ensembl" id="ENSSSCT00025087827.1">
    <property type="protein sequence ID" value="ENSSSCP00025038303.1"/>
    <property type="gene ID" value="ENSSSCG00025064045.1"/>
</dbReference>
<evidence type="ECO:0000256" key="9">
    <source>
        <dbReference type="ARBA" id="ARBA00065297"/>
    </source>
</evidence>
<dbReference type="Ensembl" id="ENSSSCT00045060223.1">
    <property type="protein sequence ID" value="ENSSSCP00045042290.1"/>
    <property type="gene ID" value="ENSSSCG00045035024.1"/>
</dbReference>
<comment type="subcellular location">
    <subcellularLocation>
        <location evidence="2">Cytoplasm</location>
    </subcellularLocation>
    <subcellularLocation>
        <location evidence="1">Lysosome</location>
    </subcellularLocation>
</comment>
<organism evidence="12 13">
    <name type="scientific">Sus scrofa</name>
    <name type="common">Pig</name>
    <dbReference type="NCBI Taxonomy" id="9823"/>
    <lineage>
        <taxon>Eukaryota</taxon>
        <taxon>Metazoa</taxon>
        <taxon>Chordata</taxon>
        <taxon>Craniata</taxon>
        <taxon>Vertebrata</taxon>
        <taxon>Euteleostomi</taxon>
        <taxon>Mammalia</taxon>
        <taxon>Eutheria</taxon>
        <taxon>Laurasiatheria</taxon>
        <taxon>Artiodactyla</taxon>
        <taxon>Suina</taxon>
        <taxon>Suidae</taxon>
        <taxon>Sus</taxon>
    </lineage>
</organism>
<evidence type="ECO:0000313" key="11">
    <source>
        <dbReference type="Ensembl" id="ENSSSCP00055043793.1"/>
    </source>
</evidence>
<dbReference type="Ensembl" id="ENSSSCT00065063579.1">
    <property type="protein sequence ID" value="ENSSSCP00065027542.1"/>
    <property type="gene ID" value="ENSSSCG00065046470.1"/>
</dbReference>
<reference evidence="12" key="2">
    <citation type="submission" date="2025-05" db="UniProtKB">
        <authorList>
            <consortium name="Ensembl"/>
        </authorList>
    </citation>
    <scope>IDENTIFICATION</scope>
</reference>
<name>A0A4X1TBJ7_PIG</name>
<dbReference type="GO" id="GO:0071986">
    <property type="term" value="C:Ragulator complex"/>
    <property type="evidence" value="ECO:0007669"/>
    <property type="project" value="InterPro"/>
</dbReference>
<dbReference type="Proteomes" id="UP000694720">
    <property type="component" value="Unplaced"/>
</dbReference>
<dbReference type="PANTHER" id="PTHR13342">
    <property type="entry name" value="RAGULATOR COMPLEX PROTEIN LAMTOR5"/>
    <property type="match status" value="1"/>
</dbReference>
<dbReference type="GO" id="GO:0005764">
    <property type="term" value="C:lysosome"/>
    <property type="evidence" value="ECO:0007669"/>
    <property type="project" value="UniProtKB-SubCell"/>
</dbReference>
<evidence type="ECO:0000256" key="2">
    <source>
        <dbReference type="ARBA" id="ARBA00004496"/>
    </source>
</evidence>
<dbReference type="Gene3D" id="3.30.450.30">
    <property type="entry name" value="Dynein light chain 2a, cytoplasmic"/>
    <property type="match status" value="1"/>
</dbReference>
<dbReference type="GO" id="GO:0043066">
    <property type="term" value="P:negative regulation of apoptotic process"/>
    <property type="evidence" value="ECO:0007669"/>
    <property type="project" value="InterPro"/>
</dbReference>
<dbReference type="ExpressionAtlas" id="A0A4X1TBJ7">
    <property type="expression patterns" value="baseline and differential"/>
</dbReference>
<evidence type="ECO:0000313" key="12">
    <source>
        <dbReference type="Ensembl" id="ENSSSCP00070012794.1"/>
    </source>
</evidence>
<reference evidence="12 13" key="1">
    <citation type="submission" date="2017-08" db="EMBL/GenBank/DDBJ databases">
        <title>USMARCv1.0.</title>
        <authorList>
            <person name="Hannum G.I."/>
            <person name="Koren S."/>
            <person name="Schroeder S.G."/>
            <person name="Chin S.C."/>
            <person name="Nonneman D.J."/>
            <person name="Becker S.A."/>
            <person name="Rosen B.D."/>
            <person name="Bickhart D.M."/>
            <person name="Putnam N.H."/>
            <person name="Green R.E."/>
            <person name="Tuggle C.K."/>
            <person name="Liu H."/>
            <person name="Rohrer G.A."/>
            <person name="Warr A."/>
            <person name="Hall R."/>
            <person name="Kim K."/>
            <person name="Hume D.A."/>
            <person name="Talbot R."/>
            <person name="Chow W."/>
            <person name="Howe K."/>
            <person name="Schwartz A.S."/>
            <person name="Watson M."/>
            <person name="Archibald A.L."/>
            <person name="Phillippy A.M."/>
            <person name="Smith T.P.L."/>
        </authorList>
    </citation>
    <scope>NUCLEOTIDE SEQUENCE [LARGE SCALE GENOMIC DNA]</scope>
</reference>
<evidence type="ECO:0000256" key="10">
    <source>
        <dbReference type="SAM" id="MobiDB-lite"/>
    </source>
</evidence>
<dbReference type="AlphaFoldDB" id="A0A4X1TBJ7"/>
<comment type="similarity">
    <text evidence="3">Belongs to the LAMTOR5 family.</text>
</comment>